<organism evidence="5 6">
    <name type="scientific">Acropora cervicornis</name>
    <name type="common">Staghorn coral</name>
    <dbReference type="NCBI Taxonomy" id="6130"/>
    <lineage>
        <taxon>Eukaryota</taxon>
        <taxon>Metazoa</taxon>
        <taxon>Cnidaria</taxon>
        <taxon>Anthozoa</taxon>
        <taxon>Hexacorallia</taxon>
        <taxon>Scleractinia</taxon>
        <taxon>Astrocoeniina</taxon>
        <taxon>Acroporidae</taxon>
        <taxon>Acropora</taxon>
    </lineage>
</organism>
<dbReference type="InterPro" id="IPR045151">
    <property type="entry name" value="DCAF8"/>
</dbReference>
<keyword evidence="2" id="KW-0677">Repeat</keyword>
<feature type="repeat" description="WD" evidence="3">
    <location>
        <begin position="45"/>
        <end position="77"/>
    </location>
</feature>
<evidence type="ECO:0000313" key="6">
    <source>
        <dbReference type="Proteomes" id="UP001249851"/>
    </source>
</evidence>
<dbReference type="Gene3D" id="2.130.10.10">
    <property type="entry name" value="YVTN repeat-like/Quinoprotein amine dehydrogenase"/>
    <property type="match status" value="1"/>
</dbReference>
<dbReference type="GO" id="GO:0080008">
    <property type="term" value="C:Cul4-RING E3 ubiquitin ligase complex"/>
    <property type="evidence" value="ECO:0007669"/>
    <property type="project" value="TreeGrafter"/>
</dbReference>
<reference evidence="5" key="1">
    <citation type="journal article" date="2023" name="G3 (Bethesda)">
        <title>Whole genome assembly and annotation of the endangered Caribbean coral Acropora cervicornis.</title>
        <authorList>
            <person name="Selwyn J.D."/>
            <person name="Vollmer S.V."/>
        </authorList>
    </citation>
    <scope>NUCLEOTIDE SEQUENCE</scope>
    <source>
        <strain evidence="5">K2</strain>
    </source>
</reference>
<dbReference type="Proteomes" id="UP001249851">
    <property type="component" value="Unassembled WGS sequence"/>
</dbReference>
<evidence type="ECO:0000313" key="5">
    <source>
        <dbReference type="EMBL" id="KAK2566700.1"/>
    </source>
</evidence>
<evidence type="ECO:0000256" key="1">
    <source>
        <dbReference type="ARBA" id="ARBA00022574"/>
    </source>
</evidence>
<comment type="caution">
    <text evidence="5">The sequence shown here is derived from an EMBL/GenBank/DDBJ whole genome shotgun (WGS) entry which is preliminary data.</text>
</comment>
<dbReference type="InterPro" id="IPR015943">
    <property type="entry name" value="WD40/YVTN_repeat-like_dom_sf"/>
</dbReference>
<evidence type="ECO:0000256" key="2">
    <source>
        <dbReference type="ARBA" id="ARBA00022737"/>
    </source>
</evidence>
<evidence type="ECO:0000256" key="4">
    <source>
        <dbReference type="SAM" id="MobiDB-lite"/>
    </source>
</evidence>
<dbReference type="EMBL" id="JARQWQ010000016">
    <property type="protein sequence ID" value="KAK2566700.1"/>
    <property type="molecule type" value="Genomic_DNA"/>
</dbReference>
<sequence length="454" mass="51386">MERTANPFVSNLQHRQLGILSPMNFSRQTSGSCGLVKRLSLHNKLEHHEGCVNTLHFNMSGDLLASGSDDLDIVIWDWAKGKKKIAYESGHTSNVFQAKFMPYTDTTIVSCARDGKVRVGFLHPSSGEGCKSTKCLAQHKGAAHKLCIQPDSACEFLTCGEDGAVFHADLRDDKAHKLFSCRAEHKRVPLYTIFTNPQNIYEFAVGGRDQFARVYDRRKLPEDNKADVEPIKKYCPHHLMEGSDVYANITCLVYSYNGTELLVSYNDENIYLFDSYSSSEAEYVKTYKGHRNNATVKGVNFYGPQSEYIVSGSDCSHIFLWDKQTEEVVQFLQGDNTGVVNCLEPHPHAPFLATSGLDHDIKLWLPTAEQPTDLDGLENVIRDNDRDREEDRQRPHDPISEHLLWLMMNHIRRRQSRNENGDPDSDDSDLTDDEDDDNDDEDGEFGNRVQCSPS</sequence>
<dbReference type="Pfam" id="PF00400">
    <property type="entry name" value="WD40"/>
    <property type="match status" value="4"/>
</dbReference>
<feature type="region of interest" description="Disordered" evidence="4">
    <location>
        <begin position="414"/>
        <end position="454"/>
    </location>
</feature>
<proteinExistence type="predicted"/>
<feature type="compositionally biased region" description="Acidic residues" evidence="4">
    <location>
        <begin position="421"/>
        <end position="444"/>
    </location>
</feature>
<gene>
    <name evidence="5" type="ORF">P5673_009372</name>
</gene>
<dbReference type="PANTHER" id="PTHR15574:SF21">
    <property type="entry name" value="DDB1- AND CUL4-ASSOCIATED FACTOR 8"/>
    <property type="match status" value="1"/>
</dbReference>
<dbReference type="PANTHER" id="PTHR15574">
    <property type="entry name" value="WD REPEAT DOMAIN-CONTAINING FAMILY"/>
    <property type="match status" value="1"/>
</dbReference>
<dbReference type="SUPFAM" id="SSF50978">
    <property type="entry name" value="WD40 repeat-like"/>
    <property type="match status" value="1"/>
</dbReference>
<accession>A0AAD9QSR2</accession>
<feature type="compositionally biased region" description="Basic and acidic residues" evidence="4">
    <location>
        <begin position="380"/>
        <end position="400"/>
    </location>
</feature>
<reference evidence="5" key="2">
    <citation type="journal article" date="2023" name="Science">
        <title>Genomic signatures of disease resistance in endangered staghorn corals.</title>
        <authorList>
            <person name="Vollmer S.V."/>
            <person name="Selwyn J.D."/>
            <person name="Despard B.A."/>
            <person name="Roesel C.L."/>
        </authorList>
    </citation>
    <scope>NUCLEOTIDE SEQUENCE</scope>
    <source>
        <strain evidence="5">K2</strain>
    </source>
</reference>
<dbReference type="SMART" id="SM00320">
    <property type="entry name" value="WD40"/>
    <property type="match status" value="7"/>
</dbReference>
<dbReference type="InterPro" id="IPR001680">
    <property type="entry name" value="WD40_rpt"/>
</dbReference>
<keyword evidence="6" id="KW-1185">Reference proteome</keyword>
<dbReference type="PROSITE" id="PS50082">
    <property type="entry name" value="WD_REPEATS_2"/>
    <property type="match status" value="1"/>
</dbReference>
<feature type="region of interest" description="Disordered" evidence="4">
    <location>
        <begin position="375"/>
        <end position="400"/>
    </location>
</feature>
<dbReference type="GO" id="GO:0005737">
    <property type="term" value="C:cytoplasm"/>
    <property type="evidence" value="ECO:0007669"/>
    <property type="project" value="TreeGrafter"/>
</dbReference>
<dbReference type="PROSITE" id="PS50294">
    <property type="entry name" value="WD_REPEATS_REGION"/>
    <property type="match status" value="1"/>
</dbReference>
<dbReference type="InterPro" id="IPR036322">
    <property type="entry name" value="WD40_repeat_dom_sf"/>
</dbReference>
<protein>
    <submittedName>
        <fullName evidence="5">DDB1- and CUL4-associated factor 8</fullName>
    </submittedName>
</protein>
<dbReference type="AlphaFoldDB" id="A0AAD9QSR2"/>
<evidence type="ECO:0000256" key="3">
    <source>
        <dbReference type="PROSITE-ProRule" id="PRU00221"/>
    </source>
</evidence>
<keyword evidence="1 3" id="KW-0853">WD repeat</keyword>
<name>A0AAD9QSR2_ACRCE</name>